<dbReference type="GeneID" id="2909195"/>
<dbReference type="SMART" id="SM00256">
    <property type="entry name" value="FBOX"/>
    <property type="match status" value="1"/>
</dbReference>
<evidence type="ECO:0000313" key="3">
    <source>
        <dbReference type="EMBL" id="AOW02136.1"/>
    </source>
</evidence>
<feature type="region of interest" description="Disordered" evidence="1">
    <location>
        <begin position="137"/>
        <end position="173"/>
    </location>
</feature>
<evidence type="ECO:0000313" key="6">
    <source>
        <dbReference type="Proteomes" id="UP000256601"/>
    </source>
</evidence>
<reference evidence="4 6" key="2">
    <citation type="submission" date="2018-07" db="EMBL/GenBank/DDBJ databases">
        <title>Draft Genome Assemblies for Five Robust Yarrowia lipolytica Strains Exhibiting High Lipid Production and Pentose Sugar Utilization and Sugar Alcohol Secretion from Undetoxified Lignocellulosic Biomass Hydrolysates.</title>
        <authorList>
            <consortium name="DOE Joint Genome Institute"/>
            <person name="Walker C."/>
            <person name="Ryu S."/>
            <person name="Na H."/>
            <person name="Zane M."/>
            <person name="LaButti K."/>
            <person name="Lipzen A."/>
            <person name="Haridas S."/>
            <person name="Barry K."/>
            <person name="Grigoriev I.V."/>
            <person name="Quarterman J."/>
            <person name="Slininger P."/>
            <person name="Dien B."/>
            <person name="Trinh C.T."/>
        </authorList>
    </citation>
    <scope>NUCLEOTIDE SEQUENCE [LARGE SCALE GENOMIC DNA]</scope>
    <source>
        <strain evidence="4 6">YB392</strain>
    </source>
</reference>
<organism evidence="3 5">
    <name type="scientific">Yarrowia lipolytica</name>
    <name type="common">Candida lipolytica</name>
    <dbReference type="NCBI Taxonomy" id="4952"/>
    <lineage>
        <taxon>Eukaryota</taxon>
        <taxon>Fungi</taxon>
        <taxon>Dikarya</taxon>
        <taxon>Ascomycota</taxon>
        <taxon>Saccharomycotina</taxon>
        <taxon>Dipodascomycetes</taxon>
        <taxon>Dipodascales</taxon>
        <taxon>Dipodascales incertae sedis</taxon>
        <taxon>Yarrowia</taxon>
    </lineage>
</organism>
<dbReference type="SUPFAM" id="SSF81383">
    <property type="entry name" value="F-box domain"/>
    <property type="match status" value="1"/>
</dbReference>
<dbReference type="Proteomes" id="UP000256601">
    <property type="component" value="Unassembled WGS sequence"/>
</dbReference>
<dbReference type="InterPro" id="IPR001810">
    <property type="entry name" value="F-box_dom"/>
</dbReference>
<evidence type="ECO:0000256" key="1">
    <source>
        <dbReference type="SAM" id="MobiDB-lite"/>
    </source>
</evidence>
<evidence type="ECO:0000259" key="2">
    <source>
        <dbReference type="PROSITE" id="PS50181"/>
    </source>
</evidence>
<dbReference type="EMBL" id="CP017555">
    <property type="protein sequence ID" value="AOW02136.1"/>
    <property type="molecule type" value="Genomic_DNA"/>
</dbReference>
<feature type="domain" description="F-box" evidence="2">
    <location>
        <begin position="9"/>
        <end position="58"/>
    </location>
</feature>
<proteinExistence type="predicted"/>
<dbReference type="PROSITE" id="PS50181">
    <property type="entry name" value="FBOX"/>
    <property type="match status" value="1"/>
</dbReference>
<feature type="compositionally biased region" description="Acidic residues" evidence="1">
    <location>
        <begin position="142"/>
        <end position="164"/>
    </location>
</feature>
<reference evidence="3 5" key="1">
    <citation type="journal article" date="2016" name="PLoS ONE">
        <title>Sequence Assembly of Yarrowia lipolytica Strain W29/CLIB89 Shows Transposable Element Diversity.</title>
        <authorList>
            <person name="Magnan C."/>
            <person name="Yu J."/>
            <person name="Chang I."/>
            <person name="Jahn E."/>
            <person name="Kanomata Y."/>
            <person name="Wu J."/>
            <person name="Zeller M."/>
            <person name="Oakes M."/>
            <person name="Baldi P."/>
            <person name="Sandmeyer S."/>
        </authorList>
    </citation>
    <scope>NUCLEOTIDE SEQUENCE [LARGE SCALE GENOMIC DNA]</scope>
    <source>
        <strain evidence="3">CLIB89</strain>
        <strain evidence="5">CLIB89(W29)</strain>
    </source>
</reference>
<evidence type="ECO:0000313" key="4">
    <source>
        <dbReference type="EMBL" id="RDW25280.1"/>
    </source>
</evidence>
<dbReference type="Proteomes" id="UP000182444">
    <property type="component" value="Chromosome 1C"/>
</dbReference>
<dbReference type="InterPro" id="IPR036047">
    <property type="entry name" value="F-box-like_dom_sf"/>
</dbReference>
<dbReference type="AlphaFoldDB" id="A0A1D8N932"/>
<gene>
    <name evidence="4" type="ORF">B0I71DRAFT_132841</name>
    <name evidence="3" type="ORF">YALI1_C00331g</name>
</gene>
<name>A0A1D8N932_YARLL</name>
<dbReference type="RefSeq" id="XP_501278.1">
    <property type="nucleotide sequence ID" value="XM_501278.1"/>
</dbReference>
<dbReference type="Pfam" id="PF00646">
    <property type="entry name" value="F-box"/>
    <property type="match status" value="1"/>
</dbReference>
<sequence>MSLGKVMVEKTLENIPLEVVSEIFTQCDGTSLSRLCATSKRLRDIIHVYLPHKYYGALCTEHLPFRRFDARYVPKQPKEWVNECSKLFDCLNGLNKPIPFCFDEYVSIWTTSKLLIQSHEELAETPDKYEVSVADVVPETPQEVEDNESGQEDDEGSMSSDDNDTTQPEPRRLYTDPHKRLHFVHHEWLPQNSTPLNDSVPCRQKSWYTGGPPYTIGGRMEWIDSDGDILKHYGLDLRTGEASIEKQWDFRKFTELFVHPRDRPIMISPEGDIVAEVLYNGAYLVNFTKGWYYYFLEGVLHRVRGHVRQSSRAPIAEGLIDTHGTNGLHVWPLSDRFLFIKLEGGSMWCVHLVDWETGLWHFMMESEDTRVVILYPSYSGIIYVHGRNDYVVGLMPKFSADYTNLTWYEVSRNYGMQNTQSYYSLLFDFNYVPDTLTGRFAWGLDRIVDFESVTAEVAQGDSYAMVLNNEDGKVYCYVFLYHFTRSAIKFIREDLAEADGSITLDINRIFHEPVQ</sequence>
<dbReference type="EMBL" id="KZ859006">
    <property type="protein sequence ID" value="RDW25280.1"/>
    <property type="molecule type" value="Genomic_DNA"/>
</dbReference>
<dbReference type="VEuPathDB" id="FungiDB:YALI1_C00331g"/>
<dbReference type="OrthoDB" id="10293764at2759"/>
<protein>
    <recommendedName>
        <fullName evidence="2">F-box domain-containing protein</fullName>
    </recommendedName>
</protein>
<dbReference type="CDD" id="cd09917">
    <property type="entry name" value="F-box_SF"/>
    <property type="match status" value="1"/>
</dbReference>
<dbReference type="VEuPathDB" id="FungiDB:YALI0_C00275g"/>
<accession>A0A1D8N932</accession>
<dbReference type="KEGG" id="yli:2909195"/>
<evidence type="ECO:0000313" key="5">
    <source>
        <dbReference type="Proteomes" id="UP000182444"/>
    </source>
</evidence>